<keyword evidence="3" id="KW-1185">Reference proteome</keyword>
<evidence type="ECO:0000259" key="1">
    <source>
        <dbReference type="Pfam" id="PF13460"/>
    </source>
</evidence>
<dbReference type="InterPro" id="IPR036291">
    <property type="entry name" value="NAD(P)-bd_dom_sf"/>
</dbReference>
<dbReference type="Proteomes" id="UP001597182">
    <property type="component" value="Unassembled WGS sequence"/>
</dbReference>
<organism evidence="2 3">
    <name type="scientific">Pseudonocardia benzenivorans</name>
    <dbReference type="NCBI Taxonomy" id="228005"/>
    <lineage>
        <taxon>Bacteria</taxon>
        <taxon>Bacillati</taxon>
        <taxon>Actinomycetota</taxon>
        <taxon>Actinomycetes</taxon>
        <taxon>Pseudonocardiales</taxon>
        <taxon>Pseudonocardiaceae</taxon>
        <taxon>Pseudonocardia</taxon>
    </lineage>
</organism>
<dbReference type="Pfam" id="PF13460">
    <property type="entry name" value="NAD_binding_10"/>
    <property type="match status" value="1"/>
</dbReference>
<evidence type="ECO:0000313" key="3">
    <source>
        <dbReference type="Proteomes" id="UP001597182"/>
    </source>
</evidence>
<protein>
    <submittedName>
        <fullName evidence="2">NAD(P)-dependent oxidoreductase</fullName>
    </submittedName>
</protein>
<accession>A0ABW3VPP5</accession>
<gene>
    <name evidence="2" type="ORF">ACFQ34_25410</name>
</gene>
<dbReference type="Gene3D" id="3.40.50.720">
    <property type="entry name" value="NAD(P)-binding Rossmann-like Domain"/>
    <property type="match status" value="1"/>
</dbReference>
<dbReference type="PANTHER" id="PTHR43355:SF2">
    <property type="entry name" value="FLAVIN REDUCTASE (NADPH)"/>
    <property type="match status" value="1"/>
</dbReference>
<feature type="domain" description="NAD(P)-binding" evidence="1">
    <location>
        <begin position="7"/>
        <end position="196"/>
    </location>
</feature>
<dbReference type="InterPro" id="IPR051606">
    <property type="entry name" value="Polyketide_Oxido-like"/>
</dbReference>
<reference evidence="3" key="1">
    <citation type="journal article" date="2019" name="Int. J. Syst. Evol. Microbiol.">
        <title>The Global Catalogue of Microorganisms (GCM) 10K type strain sequencing project: providing services to taxonomists for standard genome sequencing and annotation.</title>
        <authorList>
            <consortium name="The Broad Institute Genomics Platform"/>
            <consortium name="The Broad Institute Genome Sequencing Center for Infectious Disease"/>
            <person name="Wu L."/>
            <person name="Ma J."/>
        </authorList>
    </citation>
    <scope>NUCLEOTIDE SEQUENCE [LARGE SCALE GENOMIC DNA]</scope>
    <source>
        <strain evidence="3">CCUG 49018</strain>
    </source>
</reference>
<sequence length="207" mass="21676">MKIAVLGATGPTGLAFVDSARGRGHALTALVRGAGRLDDGPGLHVVLGDARDAAAVEEMVRGQDVVFVSLGLSAGGAADETVTVCTDAVRHLAAVLPPDGPRVLVMSTHGVGDSNDGSPYVTRLWGLMGERLRDKETMEAELVTSTLDWTVVRAPRITDGPATGRYRIAPRLAVPADGHVGRADLVAFLLDEIETPAHPRELLSIAY</sequence>
<dbReference type="SUPFAM" id="SSF51735">
    <property type="entry name" value="NAD(P)-binding Rossmann-fold domains"/>
    <property type="match status" value="1"/>
</dbReference>
<name>A0ABW3VPP5_9PSEU</name>
<dbReference type="InterPro" id="IPR016040">
    <property type="entry name" value="NAD(P)-bd_dom"/>
</dbReference>
<comment type="caution">
    <text evidence="2">The sequence shown here is derived from an EMBL/GenBank/DDBJ whole genome shotgun (WGS) entry which is preliminary data.</text>
</comment>
<evidence type="ECO:0000313" key="2">
    <source>
        <dbReference type="EMBL" id="MFD1236638.1"/>
    </source>
</evidence>
<dbReference type="EMBL" id="JBHTMB010000240">
    <property type="protein sequence ID" value="MFD1236638.1"/>
    <property type="molecule type" value="Genomic_DNA"/>
</dbReference>
<proteinExistence type="predicted"/>
<dbReference type="RefSeq" id="WP_013674336.1">
    <property type="nucleotide sequence ID" value="NZ_BAABKS010000090.1"/>
</dbReference>
<dbReference type="PANTHER" id="PTHR43355">
    <property type="entry name" value="FLAVIN REDUCTASE (NADPH)"/>
    <property type="match status" value="1"/>
</dbReference>